<reference evidence="1" key="1">
    <citation type="journal article" date="2023" name="G3 (Bethesda)">
        <title>A reference genome for the long-term kleptoplast-retaining sea slug Elysia crispata morphotype clarki.</title>
        <authorList>
            <person name="Eastman K.E."/>
            <person name="Pendleton A.L."/>
            <person name="Shaikh M.A."/>
            <person name="Suttiyut T."/>
            <person name="Ogas R."/>
            <person name="Tomko P."/>
            <person name="Gavelis G."/>
            <person name="Widhalm J.R."/>
            <person name="Wisecaver J.H."/>
        </authorList>
    </citation>
    <scope>NUCLEOTIDE SEQUENCE</scope>
    <source>
        <strain evidence="1">ECLA1</strain>
    </source>
</reference>
<dbReference type="EMBL" id="JAWDGP010005946">
    <property type="protein sequence ID" value="KAK3749328.1"/>
    <property type="molecule type" value="Genomic_DNA"/>
</dbReference>
<dbReference type="Proteomes" id="UP001283361">
    <property type="component" value="Unassembled WGS sequence"/>
</dbReference>
<accession>A0AAE1D0C9</accession>
<organism evidence="1 2">
    <name type="scientific">Elysia crispata</name>
    <name type="common">lettuce slug</name>
    <dbReference type="NCBI Taxonomy" id="231223"/>
    <lineage>
        <taxon>Eukaryota</taxon>
        <taxon>Metazoa</taxon>
        <taxon>Spiralia</taxon>
        <taxon>Lophotrochozoa</taxon>
        <taxon>Mollusca</taxon>
        <taxon>Gastropoda</taxon>
        <taxon>Heterobranchia</taxon>
        <taxon>Euthyneura</taxon>
        <taxon>Panpulmonata</taxon>
        <taxon>Sacoglossa</taxon>
        <taxon>Placobranchoidea</taxon>
        <taxon>Plakobranchidae</taxon>
        <taxon>Elysia</taxon>
    </lineage>
</organism>
<comment type="caution">
    <text evidence="1">The sequence shown here is derived from an EMBL/GenBank/DDBJ whole genome shotgun (WGS) entry which is preliminary data.</text>
</comment>
<keyword evidence="2" id="KW-1185">Reference proteome</keyword>
<evidence type="ECO:0000313" key="1">
    <source>
        <dbReference type="EMBL" id="KAK3749328.1"/>
    </source>
</evidence>
<evidence type="ECO:0000313" key="2">
    <source>
        <dbReference type="Proteomes" id="UP001283361"/>
    </source>
</evidence>
<name>A0AAE1D0C9_9GAST</name>
<sequence>MRWSDVVCLVNSGVGHFERLEPTFLKGWPGTISHHQNALNRSQFPSFPSLLYSTGPVSEKSQVTRHTPADSQTIFIPARGQQNPIILLFMCSKMNPLSAPWRLTSRLCRTFI</sequence>
<dbReference type="AlphaFoldDB" id="A0AAE1D0C9"/>
<protein>
    <submittedName>
        <fullName evidence="1">Uncharacterized protein</fullName>
    </submittedName>
</protein>
<gene>
    <name evidence="1" type="ORF">RRG08_056208</name>
</gene>
<proteinExistence type="predicted"/>